<dbReference type="PANTHER" id="PTHR40082">
    <property type="entry name" value="BLR5956 PROTEIN"/>
    <property type="match status" value="1"/>
</dbReference>
<dbReference type="PANTHER" id="PTHR40082:SF1">
    <property type="entry name" value="BLR5956 PROTEIN"/>
    <property type="match status" value="1"/>
</dbReference>
<dbReference type="Pfam" id="PF02602">
    <property type="entry name" value="HEM4"/>
    <property type="match status" value="1"/>
</dbReference>
<dbReference type="EMBL" id="JBHLVO010000012">
    <property type="protein sequence ID" value="MFC0272733.1"/>
    <property type="molecule type" value="Genomic_DNA"/>
</dbReference>
<dbReference type="InterPro" id="IPR036108">
    <property type="entry name" value="4pyrrol_syn_uPrphyn_synt_sf"/>
</dbReference>
<organism evidence="2 3">
    <name type="scientific">Metabacillus herbersteinensis</name>
    <dbReference type="NCBI Taxonomy" id="283816"/>
    <lineage>
        <taxon>Bacteria</taxon>
        <taxon>Bacillati</taxon>
        <taxon>Bacillota</taxon>
        <taxon>Bacilli</taxon>
        <taxon>Bacillales</taxon>
        <taxon>Bacillaceae</taxon>
        <taxon>Metabacillus</taxon>
    </lineage>
</organism>
<keyword evidence="2" id="KW-0456">Lyase</keyword>
<proteinExistence type="predicted"/>
<dbReference type="Gene3D" id="3.40.50.10090">
    <property type="match status" value="2"/>
</dbReference>
<reference evidence="2 3" key="1">
    <citation type="submission" date="2024-09" db="EMBL/GenBank/DDBJ databases">
        <authorList>
            <person name="Sun Q."/>
            <person name="Mori K."/>
        </authorList>
    </citation>
    <scope>NUCLEOTIDE SEQUENCE [LARGE SCALE GENOMIC DNA]</scope>
    <source>
        <strain evidence="2 3">CCM 7228</strain>
    </source>
</reference>
<dbReference type="InterPro" id="IPR003754">
    <property type="entry name" value="4pyrrol_synth_uPrphyn_synth"/>
</dbReference>
<dbReference type="Proteomes" id="UP001589854">
    <property type="component" value="Unassembled WGS sequence"/>
</dbReference>
<dbReference type="RefSeq" id="WP_378935346.1">
    <property type="nucleotide sequence ID" value="NZ_JBHLVO010000012.1"/>
</dbReference>
<accession>A0ABV6GGC0</accession>
<protein>
    <submittedName>
        <fullName evidence="2">Uroporphyrinogen-III synthase</fullName>
        <ecNumber evidence="2">4.2.1.75</ecNumber>
    </submittedName>
</protein>
<evidence type="ECO:0000259" key="1">
    <source>
        <dbReference type="Pfam" id="PF02602"/>
    </source>
</evidence>
<evidence type="ECO:0000313" key="2">
    <source>
        <dbReference type="EMBL" id="MFC0272733.1"/>
    </source>
</evidence>
<sequence>MEKLAGKKVALLGPRRAEELSVLVKNLGGIPLLRPAQGTVYVDDSNVESEINNLVEGKYDWLLFTTGIGLTRLHETASKMGIEAKFLTALQTSKVAARGYKTINALKKLDVKPHARDDDGSTLGLIRGLEAFDLRSCKVALQLHGDPAPHLIEFLQSQGADYHEILPYQHIPPQPEVMEQLVAEILQGEVDAVNFTSRPQPRFLFAYAREKGLLDEVLQAFSEKVIAVSVGKVTAQALKEEGVTRIVIPENERMGSAIMELVKYYEMEENI</sequence>
<comment type="caution">
    <text evidence="2">The sequence shown here is derived from an EMBL/GenBank/DDBJ whole genome shotgun (WGS) entry which is preliminary data.</text>
</comment>
<dbReference type="CDD" id="cd06578">
    <property type="entry name" value="HemD"/>
    <property type="match status" value="1"/>
</dbReference>
<evidence type="ECO:0000313" key="3">
    <source>
        <dbReference type="Proteomes" id="UP001589854"/>
    </source>
</evidence>
<dbReference type="InterPro" id="IPR039793">
    <property type="entry name" value="UROS/Hem4"/>
</dbReference>
<dbReference type="SUPFAM" id="SSF69618">
    <property type="entry name" value="HemD-like"/>
    <property type="match status" value="1"/>
</dbReference>
<gene>
    <name evidence="2" type="ORF">ACFFIX_14955</name>
</gene>
<feature type="domain" description="Tetrapyrrole biosynthesis uroporphyrinogen III synthase" evidence="1">
    <location>
        <begin position="19"/>
        <end position="258"/>
    </location>
</feature>
<keyword evidence="3" id="KW-1185">Reference proteome</keyword>
<name>A0ABV6GGC0_9BACI</name>
<dbReference type="NCBIfam" id="NF004584">
    <property type="entry name" value="PRK05928.2-1"/>
    <property type="match status" value="1"/>
</dbReference>
<dbReference type="GO" id="GO:0004852">
    <property type="term" value="F:uroporphyrinogen-III synthase activity"/>
    <property type="evidence" value="ECO:0007669"/>
    <property type="project" value="UniProtKB-EC"/>
</dbReference>
<dbReference type="EC" id="4.2.1.75" evidence="2"/>